<evidence type="ECO:0000256" key="2">
    <source>
        <dbReference type="ARBA" id="ARBA00023125"/>
    </source>
</evidence>
<keyword evidence="7" id="KW-1185">Reference proteome</keyword>
<dbReference type="CDD" id="cd06170">
    <property type="entry name" value="LuxR_C_like"/>
    <property type="match status" value="1"/>
</dbReference>
<evidence type="ECO:0000256" key="4">
    <source>
        <dbReference type="SAM" id="Phobius"/>
    </source>
</evidence>
<dbReference type="OrthoDB" id="7193436at2"/>
<dbReference type="PROSITE" id="PS50043">
    <property type="entry name" value="HTH_LUXR_2"/>
    <property type="match status" value="1"/>
</dbReference>
<accession>A0A4R6FUQ5</accession>
<gene>
    <name evidence="6" type="ORF">EV664_102317</name>
</gene>
<evidence type="ECO:0000313" key="7">
    <source>
        <dbReference type="Proteomes" id="UP000295493"/>
    </source>
</evidence>
<dbReference type="PRINTS" id="PR00038">
    <property type="entry name" value="HTHLUXR"/>
</dbReference>
<dbReference type="InterPro" id="IPR025091">
    <property type="entry name" value="DUF4019"/>
</dbReference>
<evidence type="ECO:0000256" key="3">
    <source>
        <dbReference type="ARBA" id="ARBA00023163"/>
    </source>
</evidence>
<keyword evidence="4" id="KW-0812">Transmembrane</keyword>
<evidence type="ECO:0000259" key="5">
    <source>
        <dbReference type="PROSITE" id="PS50043"/>
    </source>
</evidence>
<dbReference type="EMBL" id="SNWD01000002">
    <property type="protein sequence ID" value="TDN85609.1"/>
    <property type="molecule type" value="Genomic_DNA"/>
</dbReference>
<dbReference type="InterPro" id="IPR016032">
    <property type="entry name" value="Sig_transdc_resp-reg_C-effctor"/>
</dbReference>
<feature type="transmembrane region" description="Helical" evidence="4">
    <location>
        <begin position="103"/>
        <end position="125"/>
    </location>
</feature>
<comment type="caution">
    <text evidence="6">The sequence shown here is derived from an EMBL/GenBank/DDBJ whole genome shotgun (WGS) entry which is preliminary data.</text>
</comment>
<dbReference type="SUPFAM" id="SSF46894">
    <property type="entry name" value="C-terminal effector domain of the bipartite response regulators"/>
    <property type="match status" value="1"/>
</dbReference>
<keyword evidence="4" id="KW-0472">Membrane</keyword>
<protein>
    <submittedName>
        <fullName evidence="6">DNA-binding CsgD family transcriptional regulator</fullName>
    </submittedName>
</protein>
<keyword evidence="4" id="KW-1133">Transmembrane helix</keyword>
<dbReference type="InterPro" id="IPR036388">
    <property type="entry name" value="WH-like_DNA-bd_sf"/>
</dbReference>
<dbReference type="Pfam" id="PF13211">
    <property type="entry name" value="DUF4019"/>
    <property type="match status" value="1"/>
</dbReference>
<dbReference type="GO" id="GO:0003677">
    <property type="term" value="F:DNA binding"/>
    <property type="evidence" value="ECO:0007669"/>
    <property type="project" value="UniProtKB-KW"/>
</dbReference>
<evidence type="ECO:0000256" key="1">
    <source>
        <dbReference type="ARBA" id="ARBA00023015"/>
    </source>
</evidence>
<dbReference type="InterPro" id="IPR000792">
    <property type="entry name" value="Tscrpt_reg_LuxR_C"/>
</dbReference>
<keyword evidence="1" id="KW-0805">Transcription regulation</keyword>
<dbReference type="Pfam" id="PF00196">
    <property type="entry name" value="GerE"/>
    <property type="match status" value="1"/>
</dbReference>
<feature type="domain" description="HTH luxR-type" evidence="5">
    <location>
        <begin position="1"/>
        <end position="66"/>
    </location>
</feature>
<sequence>MTERIESLTEREKEALRLLLAGHDTKSVATTLDLSVHTINDRLRDARKKLGVSSSREAARMLGQAEAATPQLSGRMKIGMADAPTDPKTFPPSQRRPAIGLPLVWLGGGMLIMSLIIATLVFTALPSQNAARPPAAEAAAAQSDAIAANAPAVTAARDWLALMDKGAWGESWSEAGSLFREQVTQARWTDMAKAVSGPLGKVTARAFKSGKQMNALPGAPKGDYAMVQFATDFAHRAGATETVVLAKQADGWKVIGYFIQ</sequence>
<dbReference type="AlphaFoldDB" id="A0A4R6FUQ5"/>
<keyword evidence="2 6" id="KW-0238">DNA-binding</keyword>
<keyword evidence="3" id="KW-0804">Transcription</keyword>
<dbReference type="Proteomes" id="UP000295493">
    <property type="component" value="Unassembled WGS sequence"/>
</dbReference>
<proteinExistence type="predicted"/>
<dbReference type="SMART" id="SM00421">
    <property type="entry name" value="HTH_LUXR"/>
    <property type="match status" value="1"/>
</dbReference>
<organism evidence="6 7">
    <name type="scientific">Stakelama pacifica</name>
    <dbReference type="NCBI Taxonomy" id="517720"/>
    <lineage>
        <taxon>Bacteria</taxon>
        <taxon>Pseudomonadati</taxon>
        <taxon>Pseudomonadota</taxon>
        <taxon>Alphaproteobacteria</taxon>
        <taxon>Sphingomonadales</taxon>
        <taxon>Sphingomonadaceae</taxon>
        <taxon>Stakelama</taxon>
    </lineage>
</organism>
<reference evidence="6 7" key="1">
    <citation type="submission" date="2019-03" db="EMBL/GenBank/DDBJ databases">
        <title>Genomic Encyclopedia of Type Strains, Phase IV (KMG-IV): sequencing the most valuable type-strain genomes for metagenomic binning, comparative biology and taxonomic classification.</title>
        <authorList>
            <person name="Goeker M."/>
        </authorList>
    </citation>
    <scope>NUCLEOTIDE SEQUENCE [LARGE SCALE GENOMIC DNA]</scope>
    <source>
        <strain evidence="6 7">DSM 25059</strain>
    </source>
</reference>
<dbReference type="PANTHER" id="PTHR44688">
    <property type="entry name" value="DNA-BINDING TRANSCRIPTIONAL ACTIVATOR DEVR_DOSR"/>
    <property type="match status" value="1"/>
</dbReference>
<evidence type="ECO:0000313" key="6">
    <source>
        <dbReference type="EMBL" id="TDN85609.1"/>
    </source>
</evidence>
<dbReference type="RefSeq" id="WP_133494520.1">
    <property type="nucleotide sequence ID" value="NZ_BMLU01000002.1"/>
</dbReference>
<dbReference type="PANTHER" id="PTHR44688:SF16">
    <property type="entry name" value="DNA-BINDING TRANSCRIPTIONAL ACTIVATOR DEVR_DOSR"/>
    <property type="match status" value="1"/>
</dbReference>
<name>A0A4R6FUQ5_9SPHN</name>
<dbReference type="Gene3D" id="1.10.10.10">
    <property type="entry name" value="Winged helix-like DNA-binding domain superfamily/Winged helix DNA-binding domain"/>
    <property type="match status" value="1"/>
</dbReference>
<dbReference type="GO" id="GO:0006355">
    <property type="term" value="P:regulation of DNA-templated transcription"/>
    <property type="evidence" value="ECO:0007669"/>
    <property type="project" value="InterPro"/>
</dbReference>